<keyword evidence="4 10" id="KW-0812">Transmembrane</keyword>
<dbReference type="GO" id="GO:0043952">
    <property type="term" value="P:protein transport by the Sec complex"/>
    <property type="evidence" value="ECO:0007669"/>
    <property type="project" value="UniProtKB-UniRule"/>
</dbReference>
<evidence type="ECO:0000256" key="7">
    <source>
        <dbReference type="ARBA" id="ARBA00023010"/>
    </source>
</evidence>
<evidence type="ECO:0000256" key="10">
    <source>
        <dbReference type="HAMAP-Rule" id="MF_01465"/>
    </source>
</evidence>
<protein>
    <recommendedName>
        <fullName evidence="9 10">Protein translocase subunit SecY</fullName>
    </recommendedName>
</protein>
<feature type="transmembrane region" description="Helical" evidence="10">
    <location>
        <begin position="120"/>
        <end position="141"/>
    </location>
</feature>
<dbReference type="InterPro" id="IPR030659">
    <property type="entry name" value="SecY_CS"/>
</dbReference>
<evidence type="ECO:0000313" key="12">
    <source>
        <dbReference type="EMBL" id="BAV94828.1"/>
    </source>
</evidence>
<reference evidence="12 13" key="1">
    <citation type="submission" date="2014-03" db="EMBL/GenBank/DDBJ databases">
        <title>complete genome sequence of Flavobacteriaceae bacterium JBKA-6.</title>
        <authorList>
            <person name="Takano T."/>
            <person name="Nakamura Y."/>
            <person name="Takuma S."/>
            <person name="Yasuike M."/>
            <person name="Matsuyama T."/>
            <person name="Sakai T."/>
            <person name="Fujiwara A."/>
            <person name="Kimoto K."/>
            <person name="Fukuda Y."/>
            <person name="Kondo H."/>
            <person name="Hirono I."/>
            <person name="Nakayasu C."/>
        </authorList>
    </citation>
    <scope>NUCLEOTIDE SEQUENCE [LARGE SCALE GENOMIC DNA]</scope>
    <source>
        <strain evidence="12 13">JBKA-6</strain>
    </source>
</reference>
<dbReference type="GO" id="GO:0005886">
    <property type="term" value="C:plasma membrane"/>
    <property type="evidence" value="ECO:0007669"/>
    <property type="project" value="UniProtKB-SubCell"/>
</dbReference>
<dbReference type="AlphaFoldDB" id="A0A1J1E453"/>
<dbReference type="Gene3D" id="1.10.3370.10">
    <property type="entry name" value="SecY subunit domain"/>
    <property type="match status" value="1"/>
</dbReference>
<gene>
    <name evidence="10" type="primary">secY</name>
    <name evidence="12" type="ORF">JBKA6_0815</name>
</gene>
<dbReference type="Pfam" id="PF00344">
    <property type="entry name" value="SecY"/>
    <property type="match status" value="1"/>
</dbReference>
<dbReference type="OrthoDB" id="9809248at2"/>
<evidence type="ECO:0000256" key="8">
    <source>
        <dbReference type="ARBA" id="ARBA00023136"/>
    </source>
</evidence>
<feature type="transmembrane region" description="Helical" evidence="10">
    <location>
        <begin position="179"/>
        <end position="196"/>
    </location>
</feature>
<keyword evidence="5 10" id="KW-0653">Protein transport</keyword>
<feature type="transmembrane region" description="Helical" evidence="10">
    <location>
        <begin position="216"/>
        <end position="239"/>
    </location>
</feature>
<evidence type="ECO:0000256" key="4">
    <source>
        <dbReference type="ARBA" id="ARBA00022692"/>
    </source>
</evidence>
<accession>A0A1J1E453</accession>
<dbReference type="GO" id="GO:0065002">
    <property type="term" value="P:intracellular protein transmembrane transport"/>
    <property type="evidence" value="ECO:0007669"/>
    <property type="project" value="UniProtKB-UniRule"/>
</dbReference>
<evidence type="ECO:0000313" key="13">
    <source>
        <dbReference type="Proteomes" id="UP000243197"/>
    </source>
</evidence>
<comment type="function">
    <text evidence="10">The central subunit of the protein translocation channel SecYEG. Consists of two halves formed by TMs 1-5 and 6-10. These two domains form a lateral gate at the front which open onto the bilayer between TMs 2 and 7, and are clamped together by SecE at the back. The channel is closed by both a pore ring composed of hydrophobic SecY resides and a short helix (helix 2A) on the extracellular side of the membrane which forms a plug. The plug probably moves laterally to allow the channel to open. The ring and the pore may move independently.</text>
</comment>
<dbReference type="PANTHER" id="PTHR10906">
    <property type="entry name" value="SECY/SEC61-ALPHA FAMILY MEMBER"/>
    <property type="match status" value="1"/>
</dbReference>
<comment type="subunit">
    <text evidence="10">Component of the Sec protein translocase complex. Heterotrimer consisting of SecY, SecE and SecG subunits. The heterotrimers can form oligomers, although 1 heterotrimer is thought to be able to translocate proteins. Interacts with the ribosome. Interacts with SecDF, and other proteins may be involved. Interacts with SecA.</text>
</comment>
<dbReference type="SUPFAM" id="SSF103491">
    <property type="entry name" value="Preprotein translocase SecY subunit"/>
    <property type="match status" value="1"/>
</dbReference>
<dbReference type="InterPro" id="IPR023201">
    <property type="entry name" value="SecY_dom_sf"/>
</dbReference>
<name>A0A1J1E453_9FLAO</name>
<dbReference type="FunFam" id="1.10.3370.10:FF:000001">
    <property type="entry name" value="Preprotein translocase subunit SecY"/>
    <property type="match status" value="1"/>
</dbReference>
<evidence type="ECO:0000256" key="2">
    <source>
        <dbReference type="ARBA" id="ARBA00005751"/>
    </source>
</evidence>
<proteinExistence type="inferred from homology"/>
<dbReference type="InterPro" id="IPR026593">
    <property type="entry name" value="SecY"/>
</dbReference>
<dbReference type="Proteomes" id="UP000243197">
    <property type="component" value="Chromosome"/>
</dbReference>
<keyword evidence="13" id="KW-1185">Reference proteome</keyword>
<evidence type="ECO:0000256" key="1">
    <source>
        <dbReference type="ARBA" id="ARBA00004141"/>
    </source>
</evidence>
<evidence type="ECO:0000256" key="5">
    <source>
        <dbReference type="ARBA" id="ARBA00022927"/>
    </source>
</evidence>
<dbReference type="KEGG" id="ise:JBKA6_0815"/>
<comment type="similarity">
    <text evidence="2 10 11">Belongs to the SecY/SEC61-alpha family.</text>
</comment>
<dbReference type="EMBL" id="AP014564">
    <property type="protein sequence ID" value="BAV94828.1"/>
    <property type="molecule type" value="Genomic_DNA"/>
</dbReference>
<keyword evidence="8 10" id="KW-0472">Membrane</keyword>
<keyword evidence="3 10" id="KW-0813">Transport</keyword>
<feature type="transmembrane region" description="Helical" evidence="10">
    <location>
        <begin position="369"/>
        <end position="392"/>
    </location>
</feature>
<evidence type="ECO:0000256" key="6">
    <source>
        <dbReference type="ARBA" id="ARBA00022989"/>
    </source>
</evidence>
<dbReference type="PRINTS" id="PR00303">
    <property type="entry name" value="SECYTRNLCASE"/>
</dbReference>
<feature type="transmembrane region" description="Helical" evidence="10">
    <location>
        <begin position="153"/>
        <end position="172"/>
    </location>
</feature>
<evidence type="ECO:0000256" key="3">
    <source>
        <dbReference type="ARBA" id="ARBA00022448"/>
    </source>
</evidence>
<dbReference type="InterPro" id="IPR002208">
    <property type="entry name" value="SecY/SEC61-alpha"/>
</dbReference>
<comment type="subcellular location">
    <subcellularLocation>
        <location evidence="10">Cell membrane</location>
        <topology evidence="10">Multi-pass membrane protein</topology>
    </subcellularLocation>
    <subcellularLocation>
        <location evidence="1">Membrane</location>
        <topology evidence="1">Multi-pass membrane protein</topology>
    </subcellularLocation>
</comment>
<keyword evidence="10" id="KW-1003">Cell membrane</keyword>
<dbReference type="PROSITE" id="PS00756">
    <property type="entry name" value="SECY_2"/>
    <property type="match status" value="1"/>
</dbReference>
<dbReference type="NCBIfam" id="TIGR00967">
    <property type="entry name" value="3a0501s007"/>
    <property type="match status" value="1"/>
</dbReference>
<sequence length="446" mass="49078">MGNFITTIKNISKIEDLKNRILVTLSFLLIYRFGSYIPLPGIDISQLSALEDRAASGLLGLLNAFTGGAFAKASILALGIMPYISASIVVQLSGIIIPSFQKMQREGESGRKRINQITRFLTILICLIQGPTYITTIKIMLPEEAILLSDTMFWVLSIVILVTGTVFAMWLGEKITDKGIGNGISLLITVGIIAHLPQAFMQEFVSKMEHSNGGLVILLLELAIWLVVIAFSIMLVQAVRRVPVQYAKRSVSGAVATGGVRQYIPLKVNSSGVMPIIFAQAIMFLPMQLFSLSSNDIMQKLSIVFRDIHGLWYSLLFAFLIIMFTYFYTAITVPATQMSDDMKRNGGFIPGIKPGMDTSQFLDKVMSRITLPGALFLAFIAILPSIVVNIGITQSFAMFYGGTSLLIMVGVVLDTLQQVNSYLLNHHYDGLMRSGRLKGRITDINL</sequence>
<feature type="transmembrane region" description="Helical" evidence="10">
    <location>
        <begin position="21"/>
        <end position="39"/>
    </location>
</feature>
<feature type="transmembrane region" description="Helical" evidence="10">
    <location>
        <begin position="75"/>
        <end position="100"/>
    </location>
</feature>
<dbReference type="HAMAP" id="MF_01465">
    <property type="entry name" value="SecY"/>
    <property type="match status" value="1"/>
</dbReference>
<feature type="transmembrane region" description="Helical" evidence="10">
    <location>
        <begin position="271"/>
        <end position="291"/>
    </location>
</feature>
<dbReference type="GO" id="GO:0006605">
    <property type="term" value="P:protein targeting"/>
    <property type="evidence" value="ECO:0007669"/>
    <property type="project" value="UniProtKB-UniRule"/>
</dbReference>
<keyword evidence="6 10" id="KW-1133">Transmembrane helix</keyword>
<evidence type="ECO:0000256" key="9">
    <source>
        <dbReference type="ARBA" id="ARBA00039733"/>
    </source>
</evidence>
<keyword evidence="7 10" id="KW-0811">Translocation</keyword>
<evidence type="ECO:0000256" key="11">
    <source>
        <dbReference type="RuleBase" id="RU004349"/>
    </source>
</evidence>
<feature type="transmembrane region" description="Helical" evidence="10">
    <location>
        <begin position="398"/>
        <end position="416"/>
    </location>
</feature>
<feature type="transmembrane region" description="Helical" evidence="10">
    <location>
        <begin position="311"/>
        <end position="335"/>
    </location>
</feature>
<dbReference type="RefSeq" id="WP_096686126.1">
    <property type="nucleotide sequence ID" value="NZ_AP014564.1"/>
</dbReference>
<organism evidence="12 13">
    <name type="scientific">Ichthyobacterium seriolicida</name>
    <dbReference type="NCBI Taxonomy" id="242600"/>
    <lineage>
        <taxon>Bacteria</taxon>
        <taxon>Pseudomonadati</taxon>
        <taxon>Bacteroidota</taxon>
        <taxon>Flavobacteriia</taxon>
        <taxon>Flavobacteriales</taxon>
        <taxon>Ichthyobacteriaceae</taxon>
        <taxon>Ichthyobacterium</taxon>
    </lineage>
</organism>
<dbReference type="PIRSF" id="PIRSF004557">
    <property type="entry name" value="SecY"/>
    <property type="match status" value="1"/>
</dbReference>